<feature type="domain" description="Deacetylase sirtuin-type" evidence="7">
    <location>
        <begin position="1"/>
        <end position="101"/>
    </location>
</feature>
<keyword evidence="4" id="KW-0862">Zinc</keyword>
<keyword evidence="9" id="KW-1185">Reference proteome</keyword>
<organism evidence="10">
    <name type="scientific">Gongylonema pulchrum</name>
    <dbReference type="NCBI Taxonomy" id="637853"/>
    <lineage>
        <taxon>Eukaryota</taxon>
        <taxon>Metazoa</taxon>
        <taxon>Ecdysozoa</taxon>
        <taxon>Nematoda</taxon>
        <taxon>Chromadorea</taxon>
        <taxon>Rhabditida</taxon>
        <taxon>Spirurina</taxon>
        <taxon>Spiruromorpha</taxon>
        <taxon>Spiruroidea</taxon>
        <taxon>Gongylonematidae</taxon>
        <taxon>Gongylonema</taxon>
    </lineage>
</organism>
<evidence type="ECO:0000313" key="8">
    <source>
        <dbReference type="EMBL" id="VDK56635.1"/>
    </source>
</evidence>
<evidence type="ECO:0000259" key="7">
    <source>
        <dbReference type="PROSITE" id="PS50305"/>
    </source>
</evidence>
<dbReference type="Gene3D" id="3.30.1600.10">
    <property type="entry name" value="SIR2/SIRT2 'Small Domain"/>
    <property type="match status" value="1"/>
</dbReference>
<dbReference type="GO" id="GO:0070403">
    <property type="term" value="F:NAD+ binding"/>
    <property type="evidence" value="ECO:0007669"/>
    <property type="project" value="InterPro"/>
</dbReference>
<reference evidence="10" key="1">
    <citation type="submission" date="2016-06" db="UniProtKB">
        <authorList>
            <consortium name="WormBaseParasite"/>
        </authorList>
    </citation>
    <scope>IDENTIFICATION</scope>
</reference>
<dbReference type="Gene3D" id="3.40.50.1220">
    <property type="entry name" value="TPP-binding domain"/>
    <property type="match status" value="1"/>
</dbReference>
<protein>
    <submittedName>
        <fullName evidence="10">Deacetylase sirtuin-type domain-containing protein</fullName>
    </submittedName>
</protein>
<proteinExistence type="predicted"/>
<dbReference type="GO" id="GO:0046872">
    <property type="term" value="F:metal ion binding"/>
    <property type="evidence" value="ECO:0007669"/>
    <property type="project" value="UniProtKB-KW"/>
</dbReference>
<dbReference type="WBParaSite" id="GPUH_0000695001-mRNA-1">
    <property type="protein sequence ID" value="GPUH_0000695001-mRNA-1"/>
    <property type="gene ID" value="GPUH_0000695001"/>
</dbReference>
<evidence type="ECO:0000256" key="4">
    <source>
        <dbReference type="ARBA" id="ARBA00022833"/>
    </source>
</evidence>
<comment type="cofactor">
    <cofactor evidence="1">
        <name>Zn(2+)</name>
        <dbReference type="ChEBI" id="CHEBI:29105"/>
    </cofactor>
</comment>
<dbReference type="InterPro" id="IPR026591">
    <property type="entry name" value="Sirtuin_cat_small_dom_sf"/>
</dbReference>
<evidence type="ECO:0000256" key="6">
    <source>
        <dbReference type="PROSITE-ProRule" id="PRU00236"/>
    </source>
</evidence>
<dbReference type="PROSITE" id="PS50305">
    <property type="entry name" value="SIRTUIN"/>
    <property type="match status" value="1"/>
</dbReference>
<dbReference type="AlphaFoldDB" id="A0A183DE00"/>
<evidence type="ECO:0000313" key="9">
    <source>
        <dbReference type="Proteomes" id="UP000271098"/>
    </source>
</evidence>
<dbReference type="PANTHER" id="PTHR11085">
    <property type="entry name" value="NAD-DEPENDENT PROTEIN DEACYLASE SIRTUIN-5, MITOCHONDRIAL-RELATED"/>
    <property type="match status" value="1"/>
</dbReference>
<dbReference type="GO" id="GO:0017136">
    <property type="term" value="F:histone deacetylase activity, NAD-dependent"/>
    <property type="evidence" value="ECO:0007669"/>
    <property type="project" value="TreeGrafter"/>
</dbReference>
<dbReference type="EMBL" id="UYRT01017143">
    <property type="protein sequence ID" value="VDK56635.1"/>
    <property type="molecule type" value="Genomic_DNA"/>
</dbReference>
<dbReference type="GO" id="GO:0005654">
    <property type="term" value="C:nucleoplasm"/>
    <property type="evidence" value="ECO:0007669"/>
    <property type="project" value="TreeGrafter"/>
</dbReference>
<evidence type="ECO:0000256" key="2">
    <source>
        <dbReference type="ARBA" id="ARBA00022679"/>
    </source>
</evidence>
<dbReference type="SUPFAM" id="SSF52467">
    <property type="entry name" value="DHS-like NAD/FAD-binding domain"/>
    <property type="match status" value="1"/>
</dbReference>
<evidence type="ECO:0000313" key="10">
    <source>
        <dbReference type="WBParaSite" id="GPUH_0000695001-mRNA-1"/>
    </source>
</evidence>
<dbReference type="InterPro" id="IPR003000">
    <property type="entry name" value="Sirtuin"/>
</dbReference>
<dbReference type="GO" id="GO:0003714">
    <property type="term" value="F:transcription corepressor activity"/>
    <property type="evidence" value="ECO:0007669"/>
    <property type="project" value="TreeGrafter"/>
</dbReference>
<dbReference type="Proteomes" id="UP000271098">
    <property type="component" value="Unassembled WGS sequence"/>
</dbReference>
<dbReference type="InterPro" id="IPR029035">
    <property type="entry name" value="DHS-like_NAD/FAD-binding_dom"/>
</dbReference>
<evidence type="ECO:0000256" key="5">
    <source>
        <dbReference type="ARBA" id="ARBA00023027"/>
    </source>
</evidence>
<dbReference type="InterPro" id="IPR050134">
    <property type="entry name" value="NAD-dep_sirtuin_deacylases"/>
</dbReference>
<dbReference type="GO" id="GO:0005637">
    <property type="term" value="C:nuclear inner membrane"/>
    <property type="evidence" value="ECO:0007669"/>
    <property type="project" value="TreeGrafter"/>
</dbReference>
<dbReference type="Pfam" id="PF02146">
    <property type="entry name" value="SIR2"/>
    <property type="match status" value="1"/>
</dbReference>
<evidence type="ECO:0000256" key="3">
    <source>
        <dbReference type="ARBA" id="ARBA00022723"/>
    </source>
</evidence>
<dbReference type="InterPro" id="IPR026590">
    <property type="entry name" value="Ssirtuin_cat_dom"/>
</dbReference>
<gene>
    <name evidence="8" type="ORF">GPUH_LOCUS6938</name>
</gene>
<keyword evidence="2" id="KW-0808">Transferase</keyword>
<sequence length="119" mass="13294">MCRVCNHAEGVIKPDIVFFGEDLSEEFHTRMAEDRSKVDLFVVIGSSLKVQPVARIPYSISSDVPQILINRESLPNYTPDIELLGNCDDIVAQLALALGPSYTNIFNKGLNFQLFFFAV</sequence>
<accession>A0A183DE00</accession>
<dbReference type="PANTHER" id="PTHR11085:SF9">
    <property type="entry name" value="NAD-DEPENDENT PROTEIN DEACETYLASE SIRTUIN-1"/>
    <property type="match status" value="1"/>
</dbReference>
<keyword evidence="5" id="KW-0520">NAD</keyword>
<dbReference type="GO" id="GO:0002039">
    <property type="term" value="F:p53 binding"/>
    <property type="evidence" value="ECO:0007669"/>
    <property type="project" value="TreeGrafter"/>
</dbReference>
<reference evidence="8 9" key="2">
    <citation type="submission" date="2018-11" db="EMBL/GenBank/DDBJ databases">
        <authorList>
            <consortium name="Pathogen Informatics"/>
        </authorList>
    </citation>
    <scope>NUCLEOTIDE SEQUENCE [LARGE SCALE GENOMIC DNA]</scope>
</reference>
<dbReference type="OrthoDB" id="5876332at2759"/>
<evidence type="ECO:0000256" key="1">
    <source>
        <dbReference type="ARBA" id="ARBA00001947"/>
    </source>
</evidence>
<comment type="caution">
    <text evidence="6">Lacks conserved residue(s) required for the propagation of feature annotation.</text>
</comment>
<keyword evidence="3" id="KW-0479">Metal-binding</keyword>
<name>A0A183DE00_9BILA</name>
<dbReference type="GO" id="GO:0033553">
    <property type="term" value="C:rDNA heterochromatin"/>
    <property type="evidence" value="ECO:0007669"/>
    <property type="project" value="TreeGrafter"/>
</dbReference>